<organism evidence="2 3">
    <name type="scientific">Microbacterium yannicii</name>
    <dbReference type="NCBI Taxonomy" id="671622"/>
    <lineage>
        <taxon>Bacteria</taxon>
        <taxon>Bacillati</taxon>
        <taxon>Actinomycetota</taxon>
        <taxon>Actinomycetes</taxon>
        <taxon>Micrococcales</taxon>
        <taxon>Microbacteriaceae</taxon>
        <taxon>Microbacterium</taxon>
    </lineage>
</organism>
<gene>
    <name evidence="2" type="ORF">GCM10025760_15010</name>
</gene>
<evidence type="ECO:0000256" key="1">
    <source>
        <dbReference type="SAM" id="MobiDB-lite"/>
    </source>
</evidence>
<proteinExistence type="predicted"/>
<name>A0ABP9M2L1_9MICO</name>
<evidence type="ECO:0000313" key="3">
    <source>
        <dbReference type="Proteomes" id="UP001501407"/>
    </source>
</evidence>
<evidence type="ECO:0000313" key="2">
    <source>
        <dbReference type="EMBL" id="GAA5090049.1"/>
    </source>
</evidence>
<comment type="caution">
    <text evidence="2">The sequence shown here is derived from an EMBL/GenBank/DDBJ whole genome shotgun (WGS) entry which is preliminary data.</text>
</comment>
<reference evidence="3" key="1">
    <citation type="journal article" date="2019" name="Int. J. Syst. Evol. Microbiol.">
        <title>The Global Catalogue of Microorganisms (GCM) 10K type strain sequencing project: providing services to taxonomists for standard genome sequencing and annotation.</title>
        <authorList>
            <consortium name="The Broad Institute Genomics Platform"/>
            <consortium name="The Broad Institute Genome Sequencing Center for Infectious Disease"/>
            <person name="Wu L."/>
            <person name="Ma J."/>
        </authorList>
    </citation>
    <scope>NUCLEOTIDE SEQUENCE [LARGE SCALE GENOMIC DNA]</scope>
    <source>
        <strain evidence="3">JCM 18959</strain>
    </source>
</reference>
<keyword evidence="3" id="KW-1185">Reference proteome</keyword>
<feature type="region of interest" description="Disordered" evidence="1">
    <location>
        <begin position="1"/>
        <end position="23"/>
    </location>
</feature>
<accession>A0ABP9M2L1</accession>
<sequence length="74" mass="7925">MHLTVDVDSGLEESQTGAGEPIEFRSALGLTQQHDESTSDIVDAVAVIPAGLIQQRVLEDAVTVRHGQEVTEAR</sequence>
<dbReference type="Proteomes" id="UP001501407">
    <property type="component" value="Unassembled WGS sequence"/>
</dbReference>
<dbReference type="EMBL" id="BAABKZ010000001">
    <property type="protein sequence ID" value="GAA5090049.1"/>
    <property type="molecule type" value="Genomic_DNA"/>
</dbReference>
<protein>
    <submittedName>
        <fullName evidence="2">Uncharacterized protein</fullName>
    </submittedName>
</protein>